<evidence type="ECO:0000256" key="1">
    <source>
        <dbReference type="ARBA" id="ARBA00023015"/>
    </source>
</evidence>
<gene>
    <name evidence="6" type="ORF">GCM10023169_24280</name>
</gene>
<sequence length="276" mass="30376">MGSPDRIAAWRPRLEGVAEVFHAQWHDHAYPAHTHDTWTLLIVDDGLIGYGLDRHEHAAPRGAVTLLPPHVVHDGRSVTSAGFRKRVLYLEETVIPERLIGRAVDAPLIADGYLRDQVSRLDGALVVDEHVEAEARLVLVLERLTWHLAGRPETPAPTPRPGVARTARELFDADPTRSRLADAAAQTGVTPAHLVRAFTAEFGIAPHRYLLGRRLDLARKHLLGGQPPADVATATGFYDQAHLTRHFKRLLSTTPGKYRRSGETTPASPPDGEAQQ</sequence>
<dbReference type="InterPro" id="IPR009057">
    <property type="entry name" value="Homeodomain-like_sf"/>
</dbReference>
<dbReference type="Proteomes" id="UP001500622">
    <property type="component" value="Unassembled WGS sequence"/>
</dbReference>
<dbReference type="Pfam" id="PF02311">
    <property type="entry name" value="AraC_binding"/>
    <property type="match status" value="1"/>
</dbReference>
<protein>
    <submittedName>
        <fullName evidence="6">AraC family transcriptional regulator</fullName>
    </submittedName>
</protein>
<evidence type="ECO:0000256" key="2">
    <source>
        <dbReference type="ARBA" id="ARBA00023125"/>
    </source>
</evidence>
<dbReference type="InterPro" id="IPR050204">
    <property type="entry name" value="AraC_XylS_family_regulators"/>
</dbReference>
<dbReference type="PROSITE" id="PS01124">
    <property type="entry name" value="HTH_ARAC_FAMILY_2"/>
    <property type="match status" value="1"/>
</dbReference>
<accession>A0ABP8LBN7</accession>
<evidence type="ECO:0000259" key="5">
    <source>
        <dbReference type="PROSITE" id="PS01124"/>
    </source>
</evidence>
<keyword evidence="2" id="KW-0238">DNA-binding</keyword>
<keyword evidence="3" id="KW-0804">Transcription</keyword>
<dbReference type="EMBL" id="BAABGN010000011">
    <property type="protein sequence ID" value="GAA4425967.1"/>
    <property type="molecule type" value="Genomic_DNA"/>
</dbReference>
<evidence type="ECO:0000256" key="3">
    <source>
        <dbReference type="ARBA" id="ARBA00023163"/>
    </source>
</evidence>
<dbReference type="InterPro" id="IPR018060">
    <property type="entry name" value="HTH_AraC"/>
</dbReference>
<dbReference type="Pfam" id="PF12833">
    <property type="entry name" value="HTH_18"/>
    <property type="match status" value="1"/>
</dbReference>
<comment type="caution">
    <text evidence="6">The sequence shown here is derived from an EMBL/GenBank/DDBJ whole genome shotgun (WGS) entry which is preliminary data.</text>
</comment>
<evidence type="ECO:0000256" key="4">
    <source>
        <dbReference type="SAM" id="MobiDB-lite"/>
    </source>
</evidence>
<dbReference type="Gene3D" id="1.10.10.60">
    <property type="entry name" value="Homeodomain-like"/>
    <property type="match status" value="2"/>
</dbReference>
<evidence type="ECO:0000313" key="6">
    <source>
        <dbReference type="EMBL" id="GAA4425967.1"/>
    </source>
</evidence>
<name>A0ABP8LBN7_9MICO</name>
<dbReference type="RefSeq" id="WP_345216526.1">
    <property type="nucleotide sequence ID" value="NZ_BAABGN010000011.1"/>
</dbReference>
<dbReference type="SUPFAM" id="SSF51215">
    <property type="entry name" value="Regulatory protein AraC"/>
    <property type="match status" value="1"/>
</dbReference>
<dbReference type="SUPFAM" id="SSF46689">
    <property type="entry name" value="Homeodomain-like"/>
    <property type="match status" value="1"/>
</dbReference>
<proteinExistence type="predicted"/>
<organism evidence="6 7">
    <name type="scientific">Georgenia halophila</name>
    <dbReference type="NCBI Taxonomy" id="620889"/>
    <lineage>
        <taxon>Bacteria</taxon>
        <taxon>Bacillati</taxon>
        <taxon>Actinomycetota</taxon>
        <taxon>Actinomycetes</taxon>
        <taxon>Micrococcales</taxon>
        <taxon>Bogoriellaceae</taxon>
        <taxon>Georgenia</taxon>
    </lineage>
</organism>
<dbReference type="PANTHER" id="PTHR46796:SF2">
    <property type="entry name" value="TRANSCRIPTIONAL REGULATORY PROTEIN"/>
    <property type="match status" value="1"/>
</dbReference>
<feature type="region of interest" description="Disordered" evidence="4">
    <location>
        <begin position="252"/>
        <end position="276"/>
    </location>
</feature>
<dbReference type="SMART" id="SM00342">
    <property type="entry name" value="HTH_ARAC"/>
    <property type="match status" value="1"/>
</dbReference>
<keyword evidence="1" id="KW-0805">Transcription regulation</keyword>
<dbReference type="PANTHER" id="PTHR46796">
    <property type="entry name" value="HTH-TYPE TRANSCRIPTIONAL ACTIVATOR RHAS-RELATED"/>
    <property type="match status" value="1"/>
</dbReference>
<dbReference type="InterPro" id="IPR003313">
    <property type="entry name" value="AraC-bd"/>
</dbReference>
<keyword evidence="7" id="KW-1185">Reference proteome</keyword>
<evidence type="ECO:0000313" key="7">
    <source>
        <dbReference type="Proteomes" id="UP001500622"/>
    </source>
</evidence>
<feature type="domain" description="HTH araC/xylS-type" evidence="5">
    <location>
        <begin position="165"/>
        <end position="261"/>
    </location>
</feature>
<reference evidence="7" key="1">
    <citation type="journal article" date="2019" name="Int. J. Syst. Evol. Microbiol.">
        <title>The Global Catalogue of Microorganisms (GCM) 10K type strain sequencing project: providing services to taxonomists for standard genome sequencing and annotation.</title>
        <authorList>
            <consortium name="The Broad Institute Genomics Platform"/>
            <consortium name="The Broad Institute Genome Sequencing Center for Infectious Disease"/>
            <person name="Wu L."/>
            <person name="Ma J."/>
        </authorList>
    </citation>
    <scope>NUCLEOTIDE SEQUENCE [LARGE SCALE GENOMIC DNA]</scope>
    <source>
        <strain evidence="7">JCM 17810</strain>
    </source>
</reference>
<dbReference type="InterPro" id="IPR037923">
    <property type="entry name" value="HTH-like"/>
</dbReference>